<evidence type="ECO:0000313" key="3">
    <source>
        <dbReference type="Proteomes" id="UP000198243"/>
    </source>
</evidence>
<protein>
    <submittedName>
        <fullName evidence="2">Uncharacterized protein</fullName>
    </submittedName>
</protein>
<organism evidence="2 3">
    <name type="scientific">Micromonospora coriariae</name>
    <dbReference type="NCBI Taxonomy" id="285665"/>
    <lineage>
        <taxon>Bacteria</taxon>
        <taxon>Bacillati</taxon>
        <taxon>Actinomycetota</taxon>
        <taxon>Actinomycetes</taxon>
        <taxon>Micromonosporales</taxon>
        <taxon>Micromonosporaceae</taxon>
        <taxon>Micromonospora</taxon>
    </lineage>
</organism>
<feature type="region of interest" description="Disordered" evidence="1">
    <location>
        <begin position="38"/>
        <end position="64"/>
    </location>
</feature>
<dbReference type="EMBL" id="LT607412">
    <property type="protein sequence ID" value="SCE91532.1"/>
    <property type="molecule type" value="Genomic_DNA"/>
</dbReference>
<dbReference type="Proteomes" id="UP000198243">
    <property type="component" value="Chromosome I"/>
</dbReference>
<name>A0A1C4W5P8_9ACTN</name>
<evidence type="ECO:0000313" key="2">
    <source>
        <dbReference type="EMBL" id="SCE91532.1"/>
    </source>
</evidence>
<proteinExistence type="predicted"/>
<dbReference type="AlphaFoldDB" id="A0A1C4W5P8"/>
<evidence type="ECO:0000256" key="1">
    <source>
        <dbReference type="SAM" id="MobiDB-lite"/>
    </source>
</evidence>
<reference evidence="3" key="1">
    <citation type="submission" date="2016-06" db="EMBL/GenBank/DDBJ databases">
        <authorList>
            <person name="Varghese N."/>
            <person name="Submissions Spin"/>
        </authorList>
    </citation>
    <scope>NUCLEOTIDE SEQUENCE [LARGE SCALE GENOMIC DNA]</scope>
    <source>
        <strain evidence="3">DSM 44875</strain>
    </source>
</reference>
<keyword evidence="3" id="KW-1185">Reference proteome</keyword>
<sequence length="387" mass="42793">MIERPGLILARPSFAFTCPLSLPCLVLSPVRPPLCDQHARDTARERAEYTDHRNRDGNPKWRHNSMMPTGSTPVVAQPAQLGRLLGAQRDLVDVESAIWALLPPRPTGDDAFMTLIGTLASSSVVVQVSDRRISLLHSDGSIELRDDLTNKAVLYENRATLAFTGLAELENETTDLWIAQRLASTPNLNDGLEKLTSDLTTLFRRRPYRGQPHSIVITGWKRNGPDEPTAFSGLVSNQFEIGKGWRHTTSTEFDWFVQMAQEDLPTLVFAPDLVPRRAARTLYRKLLRVKSRGLNVANAVGLIADEIRSIAEYRSTVGRELMVSVLPRSAVPRGPVAEMSVMSGRITPDVPTFYSLTATGDEVHYGPTIVMNGMIVSGFQARPIADD</sequence>
<gene>
    <name evidence="2" type="ORF">GA0070607_3165</name>
</gene>
<feature type="compositionally biased region" description="Basic and acidic residues" evidence="1">
    <location>
        <begin position="38"/>
        <end position="59"/>
    </location>
</feature>
<accession>A0A1C4W5P8</accession>